<comment type="caution">
    <text evidence="2">The sequence shown here is derived from an EMBL/GenBank/DDBJ whole genome shotgun (WGS) entry which is preliminary data.</text>
</comment>
<dbReference type="EMBL" id="CAKLBY020000101">
    <property type="protein sequence ID" value="CAK7926537.1"/>
    <property type="molecule type" value="Genomic_DNA"/>
</dbReference>
<reference evidence="2" key="1">
    <citation type="submission" date="2024-01" db="EMBL/GenBank/DDBJ databases">
        <authorList>
            <person name="Webb A."/>
        </authorList>
    </citation>
    <scope>NUCLEOTIDE SEQUENCE</scope>
    <source>
        <strain evidence="2">Pm1</strain>
    </source>
</reference>
<protein>
    <submittedName>
        <fullName evidence="2">Uncharacterized protein</fullName>
    </submittedName>
</protein>
<organism evidence="2 3">
    <name type="scientific">Peronospora matthiolae</name>
    <dbReference type="NCBI Taxonomy" id="2874970"/>
    <lineage>
        <taxon>Eukaryota</taxon>
        <taxon>Sar</taxon>
        <taxon>Stramenopiles</taxon>
        <taxon>Oomycota</taxon>
        <taxon>Peronosporomycetes</taxon>
        <taxon>Peronosporales</taxon>
        <taxon>Peronosporaceae</taxon>
        <taxon>Peronospora</taxon>
    </lineage>
</organism>
<accession>A0AAV1TY56</accession>
<feature type="region of interest" description="Disordered" evidence="1">
    <location>
        <begin position="39"/>
        <end position="68"/>
    </location>
</feature>
<dbReference type="Proteomes" id="UP001162060">
    <property type="component" value="Unassembled WGS sequence"/>
</dbReference>
<dbReference type="AlphaFoldDB" id="A0AAV1TY56"/>
<sequence length="156" mass="17347">MVCHPFKSLVSVAYTARRYLVAAVFSSCSKSVGKSTRQFNSFSRPARKKRSSKEPVRPGQNAGREHSDRVSLESFLRNGFAGLSLDCLDSLTLAKRVPTCSYCLFVDSSSFVKTDASRIEIQRLRAQPQKPLPVQRCHSRFCPPPVASFGQPLPHT</sequence>
<evidence type="ECO:0000313" key="3">
    <source>
        <dbReference type="Proteomes" id="UP001162060"/>
    </source>
</evidence>
<evidence type="ECO:0000256" key="1">
    <source>
        <dbReference type="SAM" id="MobiDB-lite"/>
    </source>
</evidence>
<proteinExistence type="predicted"/>
<evidence type="ECO:0000313" key="2">
    <source>
        <dbReference type="EMBL" id="CAK7926537.1"/>
    </source>
</evidence>
<gene>
    <name evidence="2" type="ORF">PM001_LOCUS11687</name>
</gene>
<name>A0AAV1TY56_9STRA</name>